<reference evidence="2 3" key="1">
    <citation type="journal article" date="2007" name="Appl. Environ. Microbiol.">
        <title>Isolation of key methanogens for global methane emission from rice paddy fields: a novel isolate affiliated with the clone cluster rice cluster I.</title>
        <authorList>
            <person name="Sakai S."/>
            <person name="Imachi H."/>
            <person name="Sekiguchi Y."/>
            <person name="Ohashi A."/>
            <person name="Harada H."/>
            <person name="Kamagata Y."/>
        </authorList>
    </citation>
    <scope>NUCLEOTIDE SEQUENCE [LARGE SCALE GENOMIC DNA]</scope>
    <source>
        <strain evidence="3">DSM 17711 / JCM 13418 / NBRC 101707 / SANAE</strain>
    </source>
</reference>
<accession>D1YV14</accession>
<gene>
    <name evidence="2" type="ordered locus">MCP_0214</name>
</gene>
<protein>
    <submittedName>
        <fullName evidence="2">Uncharacterized protein</fullName>
    </submittedName>
</protein>
<reference evidence="2 3" key="2">
    <citation type="journal article" date="2008" name="Int. J. Syst. Evol. Microbiol.">
        <title>Methanocella paludicola gen. nov., sp. nov., a methane-producing archaeon, the first isolate of the lineage 'Rice Cluster I', and proposal of the new archaeal order Methanocellales ord. nov.</title>
        <authorList>
            <person name="Sakai S."/>
            <person name="Imachi H."/>
            <person name="Hanada S."/>
            <person name="Ohashi A."/>
            <person name="Harada H."/>
            <person name="Kamagata Y."/>
        </authorList>
    </citation>
    <scope>NUCLEOTIDE SEQUENCE [LARGE SCALE GENOMIC DNA]</scope>
    <source>
        <strain evidence="3">DSM 17711 / JCM 13418 / NBRC 101707 / SANAE</strain>
    </source>
</reference>
<organism evidence="2 3">
    <name type="scientific">Methanocella paludicola (strain DSM 17711 / JCM 13418 / NBRC 101707 / SANAE)</name>
    <dbReference type="NCBI Taxonomy" id="304371"/>
    <lineage>
        <taxon>Archaea</taxon>
        <taxon>Methanobacteriati</taxon>
        <taxon>Methanobacteriota</taxon>
        <taxon>Stenosarchaea group</taxon>
        <taxon>Methanomicrobia</taxon>
        <taxon>Methanocellales</taxon>
        <taxon>Methanocellaceae</taxon>
        <taxon>Methanocella</taxon>
    </lineage>
</organism>
<sequence>MVEVKEPTKDERVAFHLRGIKMSLIPAVLGVLAGFISSPYVLSGAHSSFSILILAIAIYAQKYIFPLWGIESGKFDLKAWFYVGFMTFAYWYVTWTIVANGIPSTGPQFGPFF</sequence>
<evidence type="ECO:0000256" key="1">
    <source>
        <dbReference type="SAM" id="Phobius"/>
    </source>
</evidence>
<dbReference type="KEGG" id="mpd:MCP_0214"/>
<feature type="transmembrane region" description="Helical" evidence="1">
    <location>
        <begin position="48"/>
        <end position="68"/>
    </location>
</feature>
<evidence type="ECO:0000313" key="2">
    <source>
        <dbReference type="EMBL" id="BAI60286.1"/>
    </source>
</evidence>
<proteinExistence type="predicted"/>
<evidence type="ECO:0000313" key="3">
    <source>
        <dbReference type="Proteomes" id="UP000001882"/>
    </source>
</evidence>
<feature type="transmembrane region" description="Helical" evidence="1">
    <location>
        <begin position="20"/>
        <end position="42"/>
    </location>
</feature>
<dbReference type="Proteomes" id="UP000001882">
    <property type="component" value="Chromosome"/>
</dbReference>
<dbReference type="STRING" id="304371.MCP_0214"/>
<dbReference type="RefSeq" id="WP_012898966.1">
    <property type="nucleotide sequence ID" value="NC_013665.1"/>
</dbReference>
<dbReference type="Pfam" id="PF19094">
    <property type="entry name" value="EMC6_arch"/>
    <property type="match status" value="1"/>
</dbReference>
<dbReference type="AlphaFoldDB" id="D1YV14"/>
<feature type="transmembrane region" description="Helical" evidence="1">
    <location>
        <begin position="80"/>
        <end position="102"/>
    </location>
</feature>
<dbReference type="eggNOG" id="arCOG02206">
    <property type="taxonomic scope" value="Archaea"/>
</dbReference>
<keyword evidence="3" id="KW-1185">Reference proteome</keyword>
<dbReference type="OrthoDB" id="50040at2157"/>
<name>D1YV14_METPS</name>
<dbReference type="InParanoid" id="D1YV14"/>
<dbReference type="InterPro" id="IPR043941">
    <property type="entry name" value="EMC6-arch"/>
</dbReference>
<dbReference type="EMBL" id="AP011532">
    <property type="protein sequence ID" value="BAI60286.1"/>
    <property type="molecule type" value="Genomic_DNA"/>
</dbReference>
<keyword evidence="1" id="KW-1133">Transmembrane helix</keyword>
<keyword evidence="1" id="KW-0472">Membrane</keyword>
<keyword evidence="1" id="KW-0812">Transmembrane</keyword>
<reference evidence="3" key="3">
    <citation type="journal article" date="2011" name="PLoS ONE">
        <title>Genome sequence of a mesophilic hydrogenotrophic methanogen Methanocella paludicola, the first cultivated representative of the order Methanocellales.</title>
        <authorList>
            <person name="Sakai S."/>
            <person name="Takaki Y."/>
            <person name="Shimamura S."/>
            <person name="Sekine M."/>
            <person name="Tajima T."/>
            <person name="Kosugi H."/>
            <person name="Ichikawa N."/>
            <person name="Tasumi E."/>
            <person name="Hiraki A.T."/>
            <person name="Shimizu A."/>
            <person name="Kato Y."/>
            <person name="Nishiko R."/>
            <person name="Mori K."/>
            <person name="Fujita N."/>
            <person name="Imachi H."/>
            <person name="Takai K."/>
        </authorList>
    </citation>
    <scope>NUCLEOTIDE SEQUENCE [LARGE SCALE GENOMIC DNA]</scope>
    <source>
        <strain evidence="3">DSM 17711 / JCM 13418 / NBRC 101707 / SANAE</strain>
    </source>
</reference>
<dbReference type="GeneID" id="8680354"/>